<accession>L9XWV5</accession>
<gene>
    <name evidence="1" type="ORF">C492_01703</name>
</gene>
<name>L9XWV5_9EURY</name>
<organism evidence="1 2">
    <name type="scientific">Natronococcus jeotgali DSM 18795</name>
    <dbReference type="NCBI Taxonomy" id="1227498"/>
    <lineage>
        <taxon>Archaea</taxon>
        <taxon>Methanobacteriati</taxon>
        <taxon>Methanobacteriota</taxon>
        <taxon>Stenosarchaea group</taxon>
        <taxon>Halobacteria</taxon>
        <taxon>Halobacteriales</taxon>
        <taxon>Natrialbaceae</taxon>
        <taxon>Natronococcus</taxon>
    </lineage>
</organism>
<evidence type="ECO:0000313" key="2">
    <source>
        <dbReference type="Proteomes" id="UP000011531"/>
    </source>
</evidence>
<evidence type="ECO:0000313" key="1">
    <source>
        <dbReference type="EMBL" id="ELY66255.1"/>
    </source>
</evidence>
<sequence length="216" mass="23665">HHRRYPGYHELAYLHPDRFEPDPAVPAAVGSDDGPLVVLRLVSWTAAHDVGRGGVGDLERVIAGLERFGATVRISAEGRLPPALATRRFELPAHRIHDLLARADLFLGESATMAAESALLGTPALYVSGLRAGVLEELERRYRLLRWLSEGSRPDEILSHARELLEIRESTLASRRRRLLAERIDATDLVVAVVEDAAGAAGTATQKPSVPEVVRR</sequence>
<dbReference type="PANTHER" id="PTHR39662:SF1">
    <property type="entry name" value="DUF354 DOMAIN-CONTAINING PROTEIN"/>
    <property type="match status" value="1"/>
</dbReference>
<dbReference type="PANTHER" id="PTHR39662">
    <property type="entry name" value="DUF354 DOMAIN-CONTAINING PROTEIN-RELATED"/>
    <property type="match status" value="1"/>
</dbReference>
<comment type="caution">
    <text evidence="1">The sequence shown here is derived from an EMBL/GenBank/DDBJ whole genome shotgun (WGS) entry which is preliminary data.</text>
</comment>
<feature type="non-terminal residue" evidence="1">
    <location>
        <position position="1"/>
    </location>
</feature>
<dbReference type="InterPro" id="IPR007152">
    <property type="entry name" value="DUF354"/>
</dbReference>
<dbReference type="EMBL" id="AOIA01000018">
    <property type="protein sequence ID" value="ELY66255.1"/>
    <property type="molecule type" value="Genomic_DNA"/>
</dbReference>
<protein>
    <recommendedName>
        <fullName evidence="3">DUF354 domain-containing protein</fullName>
    </recommendedName>
</protein>
<keyword evidence="2" id="KW-1185">Reference proteome</keyword>
<evidence type="ECO:0008006" key="3">
    <source>
        <dbReference type="Google" id="ProtNLM"/>
    </source>
</evidence>
<dbReference type="Proteomes" id="UP000011531">
    <property type="component" value="Unassembled WGS sequence"/>
</dbReference>
<reference evidence="1 2" key="1">
    <citation type="journal article" date="2014" name="PLoS Genet.">
        <title>Phylogenetically driven sequencing of extremely halophilic archaea reveals strategies for static and dynamic osmo-response.</title>
        <authorList>
            <person name="Becker E.A."/>
            <person name="Seitzer P.M."/>
            <person name="Tritt A."/>
            <person name="Larsen D."/>
            <person name="Krusor M."/>
            <person name="Yao A.I."/>
            <person name="Wu D."/>
            <person name="Madern D."/>
            <person name="Eisen J.A."/>
            <person name="Darling A.E."/>
            <person name="Facciotti M.T."/>
        </authorList>
    </citation>
    <scope>NUCLEOTIDE SEQUENCE [LARGE SCALE GENOMIC DNA]</scope>
    <source>
        <strain evidence="1 2">DSM 18795</strain>
    </source>
</reference>
<dbReference type="AlphaFoldDB" id="L9XWV5"/>
<proteinExistence type="predicted"/>